<dbReference type="AlphaFoldDB" id="A0A9D4ZBL7"/>
<keyword evidence="2" id="KW-1185">Reference proteome</keyword>
<evidence type="ECO:0000313" key="1">
    <source>
        <dbReference type="EMBL" id="KAI5067942.1"/>
    </source>
</evidence>
<gene>
    <name evidence="1" type="ORF">GOP47_0016287</name>
</gene>
<evidence type="ECO:0000313" key="2">
    <source>
        <dbReference type="Proteomes" id="UP000886520"/>
    </source>
</evidence>
<dbReference type="Proteomes" id="UP000886520">
    <property type="component" value="Chromosome 16"/>
</dbReference>
<proteinExistence type="predicted"/>
<accession>A0A9D4ZBL7</accession>
<organism evidence="1 2">
    <name type="scientific">Adiantum capillus-veneris</name>
    <name type="common">Maidenhair fern</name>
    <dbReference type="NCBI Taxonomy" id="13818"/>
    <lineage>
        <taxon>Eukaryota</taxon>
        <taxon>Viridiplantae</taxon>
        <taxon>Streptophyta</taxon>
        <taxon>Embryophyta</taxon>
        <taxon>Tracheophyta</taxon>
        <taxon>Polypodiopsida</taxon>
        <taxon>Polypodiidae</taxon>
        <taxon>Polypodiales</taxon>
        <taxon>Pteridineae</taxon>
        <taxon>Pteridaceae</taxon>
        <taxon>Vittarioideae</taxon>
        <taxon>Adiantum</taxon>
    </lineage>
</organism>
<sequence length="89" mass="9607">MRKRRGESKGEKDEEEAMTQSMIGELRGVLWVAELLAFHGAGLAGRLAEAVDQVLALEVPLDSKGKGALTWGKRSANLLSKAQLTSVML</sequence>
<comment type="caution">
    <text evidence="1">The sequence shown here is derived from an EMBL/GenBank/DDBJ whole genome shotgun (WGS) entry which is preliminary data.</text>
</comment>
<dbReference type="EMBL" id="JABFUD020000016">
    <property type="protein sequence ID" value="KAI5067942.1"/>
    <property type="molecule type" value="Genomic_DNA"/>
</dbReference>
<name>A0A9D4ZBL7_ADICA</name>
<protein>
    <submittedName>
        <fullName evidence="1">Uncharacterized protein</fullName>
    </submittedName>
</protein>
<reference evidence="1" key="1">
    <citation type="submission" date="2021-01" db="EMBL/GenBank/DDBJ databases">
        <title>Adiantum capillus-veneris genome.</title>
        <authorList>
            <person name="Fang Y."/>
            <person name="Liao Q."/>
        </authorList>
    </citation>
    <scope>NUCLEOTIDE SEQUENCE</scope>
    <source>
        <strain evidence="1">H3</strain>
        <tissue evidence="1">Leaf</tissue>
    </source>
</reference>